<sequence>MARSQQQFYQLLPHIGVLQGPRSFEEWSVMLRVLRSGSAMGWDEYSSLLRCLDCMLQEKPGLHSSHFYLSREPFAGECDSLRTNI</sequence>
<dbReference type="EMBL" id="JAMKPW020000024">
    <property type="protein sequence ID" value="KAK8205564.1"/>
    <property type="molecule type" value="Genomic_DNA"/>
</dbReference>
<comment type="caution">
    <text evidence="1">The sequence shown here is derived from an EMBL/GenBank/DDBJ whole genome shotgun (WGS) entry which is preliminary data.</text>
</comment>
<reference evidence="1" key="1">
    <citation type="submission" date="2024-02" db="EMBL/GenBank/DDBJ databases">
        <title>Metagenome Assembled Genome of Zalaria obscura JY119.</title>
        <authorList>
            <person name="Vighnesh L."/>
            <person name="Jagadeeshwari U."/>
            <person name="Venkata Ramana C."/>
            <person name="Sasikala C."/>
        </authorList>
    </citation>
    <scope>NUCLEOTIDE SEQUENCE</scope>
    <source>
        <strain evidence="1">JY119</strain>
    </source>
</reference>
<proteinExistence type="predicted"/>
<evidence type="ECO:0000313" key="1">
    <source>
        <dbReference type="EMBL" id="KAK8205564.1"/>
    </source>
</evidence>
<name>A0ACC3SAG7_9PEZI</name>
<evidence type="ECO:0000313" key="2">
    <source>
        <dbReference type="Proteomes" id="UP001320706"/>
    </source>
</evidence>
<dbReference type="Proteomes" id="UP001320706">
    <property type="component" value="Unassembled WGS sequence"/>
</dbReference>
<accession>A0ACC3SAG7</accession>
<gene>
    <name evidence="1" type="ORF">M8818_004937</name>
</gene>
<protein>
    <submittedName>
        <fullName evidence="1">Uncharacterized protein</fullName>
    </submittedName>
</protein>
<organism evidence="1 2">
    <name type="scientific">Zalaria obscura</name>
    <dbReference type="NCBI Taxonomy" id="2024903"/>
    <lineage>
        <taxon>Eukaryota</taxon>
        <taxon>Fungi</taxon>
        <taxon>Dikarya</taxon>
        <taxon>Ascomycota</taxon>
        <taxon>Pezizomycotina</taxon>
        <taxon>Dothideomycetes</taxon>
        <taxon>Dothideomycetidae</taxon>
        <taxon>Dothideales</taxon>
        <taxon>Zalariaceae</taxon>
        <taxon>Zalaria</taxon>
    </lineage>
</organism>
<keyword evidence="2" id="KW-1185">Reference proteome</keyword>